<dbReference type="PANTHER" id="PTHR10625">
    <property type="entry name" value="HISTONE DEACETYLASE HDAC1-RELATED"/>
    <property type="match status" value="1"/>
</dbReference>
<dbReference type="InterPro" id="IPR037138">
    <property type="entry name" value="His_deacetylse_dom_sf"/>
</dbReference>
<dbReference type="AlphaFoldDB" id="A0A2S8STX6"/>
<comment type="caution">
    <text evidence="3">The sequence shown here is derived from an EMBL/GenBank/DDBJ whole genome shotgun (WGS) entry which is preliminary data.</text>
</comment>
<evidence type="ECO:0000313" key="3">
    <source>
        <dbReference type="EMBL" id="PQV64251.1"/>
    </source>
</evidence>
<gene>
    <name evidence="3" type="ORF">B1R32_10697</name>
</gene>
<proteinExistence type="inferred from homology"/>
<evidence type="ECO:0000256" key="1">
    <source>
        <dbReference type="ARBA" id="ARBA00005947"/>
    </source>
</evidence>
<dbReference type="GO" id="GO:0004407">
    <property type="term" value="F:histone deacetylase activity"/>
    <property type="evidence" value="ECO:0007669"/>
    <property type="project" value="TreeGrafter"/>
</dbReference>
<dbReference type="EMBL" id="NIGF01000006">
    <property type="protein sequence ID" value="PQV64251.1"/>
    <property type="molecule type" value="Genomic_DNA"/>
</dbReference>
<evidence type="ECO:0000313" key="4">
    <source>
        <dbReference type="Proteomes" id="UP000237684"/>
    </source>
</evidence>
<dbReference type="GO" id="GO:0040029">
    <property type="term" value="P:epigenetic regulation of gene expression"/>
    <property type="evidence" value="ECO:0007669"/>
    <property type="project" value="TreeGrafter"/>
</dbReference>
<name>A0A2S8STX6_9BACT</name>
<dbReference type="Pfam" id="PF00850">
    <property type="entry name" value="Hist_deacetyl"/>
    <property type="match status" value="1"/>
</dbReference>
<dbReference type="Proteomes" id="UP000237684">
    <property type="component" value="Unassembled WGS sequence"/>
</dbReference>
<accession>A0A2S8STX6</accession>
<evidence type="ECO:0000259" key="2">
    <source>
        <dbReference type="Pfam" id="PF00850"/>
    </source>
</evidence>
<organism evidence="3 4">
    <name type="scientific">Abditibacterium utsteinense</name>
    <dbReference type="NCBI Taxonomy" id="1960156"/>
    <lineage>
        <taxon>Bacteria</taxon>
        <taxon>Pseudomonadati</taxon>
        <taxon>Abditibacteriota</taxon>
        <taxon>Abditibacteriia</taxon>
        <taxon>Abditibacteriales</taxon>
        <taxon>Abditibacteriaceae</taxon>
        <taxon>Abditibacterium</taxon>
    </lineage>
</organism>
<dbReference type="PRINTS" id="PR01270">
    <property type="entry name" value="HDASUPER"/>
</dbReference>
<dbReference type="SUPFAM" id="SSF52768">
    <property type="entry name" value="Arginase/deacetylase"/>
    <property type="match status" value="1"/>
</dbReference>
<dbReference type="CDD" id="cd09992">
    <property type="entry name" value="HDAC_classII"/>
    <property type="match status" value="1"/>
</dbReference>
<keyword evidence="4" id="KW-1185">Reference proteome</keyword>
<dbReference type="InterPro" id="IPR023696">
    <property type="entry name" value="Ureohydrolase_dom_sf"/>
</dbReference>
<dbReference type="InterPro" id="IPR000286">
    <property type="entry name" value="HDACs"/>
</dbReference>
<dbReference type="PANTHER" id="PTHR10625:SF10">
    <property type="entry name" value="HISTONE DEACETYLASE HDAC1"/>
    <property type="match status" value="1"/>
</dbReference>
<dbReference type="InParanoid" id="A0A2S8STX6"/>
<dbReference type="OrthoDB" id="9808367at2"/>
<sequence>MKTAFLIHPLFLQHDTGPAHPERPARLMAIEKQLRATALWDELTHLGFSPASELDVERCHTKNHIARVKGIAQSGGGALDADTILSLRSFDAALLASGATMRATEAVWHGEVENAFVAARPCGHHAESGRNAHSPWGFCLFNHAAVAARYAQQKLGAKKIAILDFDVHHGNGTQEIFWEDDTVFFASLHEAPLFPGSGAASETGAPNACGLTLNIPLRAGADGTIYRAAWQKVGIEVKKFAPDLILLSAGYDAYQNDPLAHMNLRVEDFAALVADAKSWADSLCSGKIVAVLEGGYNLDGLARSVEATLRVLSGKAN</sequence>
<comment type="similarity">
    <text evidence="1">Belongs to the histone deacetylase family.</text>
</comment>
<dbReference type="InterPro" id="IPR023801">
    <property type="entry name" value="His_deacetylse_dom"/>
</dbReference>
<dbReference type="FunCoup" id="A0A2S8STX6">
    <property type="interactions" value="306"/>
</dbReference>
<reference evidence="3 4" key="1">
    <citation type="journal article" date="2018" name="Syst. Appl. Microbiol.">
        <title>Abditibacterium utsteinense sp. nov., the first cultivated member of candidate phylum FBP, isolated from ice-free Antarctic soil samples.</title>
        <authorList>
            <person name="Tahon G."/>
            <person name="Tytgat B."/>
            <person name="Lebbe L."/>
            <person name="Carlier A."/>
            <person name="Willems A."/>
        </authorList>
    </citation>
    <scope>NUCLEOTIDE SEQUENCE [LARGE SCALE GENOMIC DNA]</scope>
    <source>
        <strain evidence="3 4">LMG 29911</strain>
    </source>
</reference>
<feature type="domain" description="Histone deacetylase" evidence="2">
    <location>
        <begin position="20"/>
        <end position="311"/>
    </location>
</feature>
<dbReference type="RefSeq" id="WP_105483390.1">
    <property type="nucleotide sequence ID" value="NZ_NIGF01000006.1"/>
</dbReference>
<protein>
    <submittedName>
        <fullName evidence="3">Acetoin utilization deacetylase AcuC</fullName>
    </submittedName>
</protein>
<dbReference type="Gene3D" id="3.40.800.20">
    <property type="entry name" value="Histone deacetylase domain"/>
    <property type="match status" value="1"/>
</dbReference>